<feature type="compositionally biased region" description="Basic and acidic residues" evidence="1">
    <location>
        <begin position="9"/>
        <end position="18"/>
    </location>
</feature>
<dbReference type="GO" id="GO:0003682">
    <property type="term" value="F:chromatin binding"/>
    <property type="evidence" value="ECO:0007669"/>
    <property type="project" value="InterPro"/>
</dbReference>
<gene>
    <name evidence="3" type="ORF">P8C59_003347</name>
</gene>
<feature type="compositionally biased region" description="Low complexity" evidence="1">
    <location>
        <begin position="363"/>
        <end position="384"/>
    </location>
</feature>
<evidence type="ECO:0000313" key="3">
    <source>
        <dbReference type="EMBL" id="KAK2068719.1"/>
    </source>
</evidence>
<feature type="compositionally biased region" description="Acidic residues" evidence="1">
    <location>
        <begin position="350"/>
        <end position="362"/>
    </location>
</feature>
<dbReference type="InterPro" id="IPR001025">
    <property type="entry name" value="BAH_dom"/>
</dbReference>
<organism evidence="3 4">
    <name type="scientific">Phyllachora maydis</name>
    <dbReference type="NCBI Taxonomy" id="1825666"/>
    <lineage>
        <taxon>Eukaryota</taxon>
        <taxon>Fungi</taxon>
        <taxon>Dikarya</taxon>
        <taxon>Ascomycota</taxon>
        <taxon>Pezizomycotina</taxon>
        <taxon>Sordariomycetes</taxon>
        <taxon>Sordariomycetidae</taxon>
        <taxon>Phyllachorales</taxon>
        <taxon>Phyllachoraceae</taxon>
        <taxon>Phyllachora</taxon>
    </lineage>
</organism>
<feature type="region of interest" description="Disordered" evidence="1">
    <location>
        <begin position="1"/>
        <end position="57"/>
    </location>
</feature>
<dbReference type="EMBL" id="JAQQPM010000002">
    <property type="protein sequence ID" value="KAK2068719.1"/>
    <property type="molecule type" value="Genomic_DNA"/>
</dbReference>
<accession>A0AAD9I037</accession>
<dbReference type="InterPro" id="IPR011011">
    <property type="entry name" value="Znf_FYVE_PHD"/>
</dbReference>
<comment type="caution">
    <text evidence="3">The sequence shown here is derived from an EMBL/GenBank/DDBJ whole genome shotgun (WGS) entry which is preliminary data.</text>
</comment>
<protein>
    <recommendedName>
        <fullName evidence="2">BAH domain-containing protein</fullName>
    </recommendedName>
</protein>
<sequence>MASARKRPRVENDDHRAECPFSVRIVDPKEKGAKKNKRRRTSGVDDDDADKKANLQMSPFAPSGKFKTYETMDLHYQVDVTKEWTDMTRYNSFVLNGVKYYSEGFIYVANDSSIERQKAATNNEPIQPRKKSEDDWVARILEIRASDEHHVYARVYWMYWPDELPPGTHDGKKMVQGRQPYHGLNELIASNHMDIINVVSVTSQATVKQWYEENDDEIQSSLYWRQAFDVRTYELSAVDLVCSCKTPEHPDKILLGCTSETCKIWMHEQCIIDQALRATYDRLGTDKPHRCPHAIKGEKAGEEAQRLLSPTETGADMATQQSIDVKAGADGAPADGIHVSEDNVEVKQPEDEDAPEAPEDAIVDAPAVTRTANPKTTSETSSKGTPPPKTTLARKIGRPRKSYGVASRPWEGLFSVSLRMEATPPMLAYEDLRAGIKGGEPTWTEPIKCLSCGSEIN</sequence>
<dbReference type="CDD" id="cd04370">
    <property type="entry name" value="BAH"/>
    <property type="match status" value="1"/>
</dbReference>
<name>A0AAD9I037_9PEZI</name>
<dbReference type="SUPFAM" id="SSF57903">
    <property type="entry name" value="FYVE/PHD zinc finger"/>
    <property type="match status" value="1"/>
</dbReference>
<feature type="compositionally biased region" description="Basic and acidic residues" evidence="1">
    <location>
        <begin position="338"/>
        <end position="349"/>
    </location>
</feature>
<evidence type="ECO:0000313" key="4">
    <source>
        <dbReference type="Proteomes" id="UP001217918"/>
    </source>
</evidence>
<proteinExistence type="predicted"/>
<keyword evidence="4" id="KW-1185">Reference proteome</keyword>
<reference evidence="3" key="1">
    <citation type="journal article" date="2023" name="Mol. Plant Microbe Interact.">
        <title>Elucidating the Obligate Nature and Biological Capacity of an Invasive Fungal Corn Pathogen.</title>
        <authorList>
            <person name="MacCready J.S."/>
            <person name="Roggenkamp E.M."/>
            <person name="Gdanetz K."/>
            <person name="Chilvers M.I."/>
        </authorList>
    </citation>
    <scope>NUCLEOTIDE SEQUENCE</scope>
    <source>
        <strain evidence="3">PM02</strain>
    </source>
</reference>
<evidence type="ECO:0000256" key="1">
    <source>
        <dbReference type="SAM" id="MobiDB-lite"/>
    </source>
</evidence>
<dbReference type="AlphaFoldDB" id="A0AAD9I037"/>
<dbReference type="PANTHER" id="PTHR46364">
    <property type="entry name" value="OS08G0421900 PROTEIN"/>
    <property type="match status" value="1"/>
</dbReference>
<evidence type="ECO:0000259" key="2">
    <source>
        <dbReference type="PROSITE" id="PS51038"/>
    </source>
</evidence>
<feature type="domain" description="BAH" evidence="2">
    <location>
        <begin position="116"/>
        <end position="239"/>
    </location>
</feature>
<dbReference type="PROSITE" id="PS51038">
    <property type="entry name" value="BAH"/>
    <property type="match status" value="1"/>
</dbReference>
<dbReference type="InterPro" id="IPR043151">
    <property type="entry name" value="BAH_sf"/>
</dbReference>
<feature type="region of interest" description="Disordered" evidence="1">
    <location>
        <begin position="328"/>
        <end position="404"/>
    </location>
</feature>
<dbReference type="Proteomes" id="UP001217918">
    <property type="component" value="Unassembled WGS sequence"/>
</dbReference>
<dbReference type="Gene3D" id="2.30.30.490">
    <property type="match status" value="1"/>
</dbReference>